<dbReference type="Proteomes" id="UP000119157">
    <property type="component" value="Segment"/>
</dbReference>
<dbReference type="InterPro" id="IPR042539">
    <property type="entry name" value="Matrix_C"/>
</dbReference>
<dbReference type="GO" id="GO:0019031">
    <property type="term" value="C:viral envelope"/>
    <property type="evidence" value="ECO:0007669"/>
    <property type="project" value="UniProtKB-KW"/>
</dbReference>
<feature type="domain" description="Matrix protein C-terminal Paramyxoviridae" evidence="7">
    <location>
        <begin position="171"/>
        <end position="329"/>
    </location>
</feature>
<keyword evidence="5" id="KW-0468">Viral matrix protein</keyword>
<reference evidence="8 9" key="1">
    <citation type="journal article" date="2014" name="Virology">
        <title>Identification of a natural recombination in the F and H genes of feline morbillivirus.</title>
        <authorList>
            <person name="Park E.S."/>
            <person name="Suzuki M."/>
            <person name="Kimura M."/>
            <person name="Maruyama K."/>
            <person name="Mizutani H."/>
            <person name="Saito R."/>
            <person name="Kubota N."/>
            <person name="Furuya T."/>
            <person name="Mizutani T."/>
            <person name="Imaoka K."/>
            <person name="Morikawa S."/>
        </authorList>
    </citation>
    <scope>NUCLEOTIDE SEQUENCE [LARGE SCALE GENOMIC DNA]</scope>
    <source>
        <strain evidence="8">OtJP001</strain>
    </source>
</reference>
<gene>
    <name evidence="8" type="primary">M</name>
</gene>
<evidence type="ECO:0000256" key="4">
    <source>
        <dbReference type="ARBA" id="ARBA00022879"/>
    </source>
</evidence>
<dbReference type="Pfam" id="PF00661">
    <property type="entry name" value="Matrix_Paramyxo_N"/>
    <property type="match status" value="1"/>
</dbReference>
<name>A0A097ZJ41_9MONO</name>
<evidence type="ECO:0000313" key="8">
    <source>
        <dbReference type="EMBL" id="BAP74663.1"/>
    </source>
</evidence>
<accession>A0A097ZJ41</accession>
<evidence type="ECO:0000313" key="9">
    <source>
        <dbReference type="Proteomes" id="UP000119157"/>
    </source>
</evidence>
<feature type="domain" description="Matrix protein N-terminal" evidence="6">
    <location>
        <begin position="6"/>
        <end position="167"/>
    </location>
</feature>
<protein>
    <recommendedName>
        <fullName evidence="2">Matrix protein</fullName>
    </recommendedName>
</protein>
<evidence type="ECO:0000256" key="2">
    <source>
        <dbReference type="ARBA" id="ARBA00017678"/>
    </source>
</evidence>
<dbReference type="GO" id="GO:0019068">
    <property type="term" value="P:virion assembly"/>
    <property type="evidence" value="ECO:0007669"/>
    <property type="project" value="InterPro"/>
</dbReference>
<evidence type="ECO:0000259" key="6">
    <source>
        <dbReference type="Pfam" id="PF00661"/>
    </source>
</evidence>
<dbReference type="GO" id="GO:0039660">
    <property type="term" value="F:structural constituent of virion"/>
    <property type="evidence" value="ECO:0007669"/>
    <property type="project" value="UniProtKB-KW"/>
</dbReference>
<dbReference type="Pfam" id="PF23765">
    <property type="entry name" value="Matrix_Paramyxo_C"/>
    <property type="match status" value="1"/>
</dbReference>
<comment type="subcellular location">
    <subcellularLocation>
        <location evidence="1">Virion</location>
    </subcellularLocation>
</comment>
<dbReference type="InterPro" id="IPR042540">
    <property type="entry name" value="Matrix_N"/>
</dbReference>
<evidence type="ECO:0000259" key="7">
    <source>
        <dbReference type="Pfam" id="PF23765"/>
    </source>
</evidence>
<organism evidence="8 9">
    <name type="scientific">Feline morbillivirus</name>
    <dbReference type="NCBI Taxonomy" id="1170234"/>
    <lineage>
        <taxon>Viruses</taxon>
        <taxon>Riboviria</taxon>
        <taxon>Orthornavirae</taxon>
        <taxon>Negarnaviricota</taxon>
        <taxon>Haploviricotina</taxon>
        <taxon>Monjiviricetes</taxon>
        <taxon>Mononegavirales</taxon>
        <taxon>Paramyxoviridae</taxon>
        <taxon>Orthoparamyxovirinae</taxon>
        <taxon>Morbillivirus</taxon>
        <taxon>Morbillivirus felis</taxon>
    </lineage>
</organism>
<evidence type="ECO:0000256" key="5">
    <source>
        <dbReference type="ARBA" id="ARBA00023311"/>
    </source>
</evidence>
<evidence type="ECO:0000256" key="1">
    <source>
        <dbReference type="ARBA" id="ARBA00004328"/>
    </source>
</evidence>
<dbReference type="InterPro" id="IPR055413">
    <property type="entry name" value="Matrix_Paramyxo_C"/>
</dbReference>
<dbReference type="InterPro" id="IPR000982">
    <property type="entry name" value="Matrix_Paramyxo_N"/>
</dbReference>
<dbReference type="Gene3D" id="2.70.20.50">
    <property type="entry name" value="Viral matrix protein, N-terminal domain"/>
    <property type="match status" value="1"/>
</dbReference>
<dbReference type="EMBL" id="AB924120">
    <property type="protein sequence ID" value="BAP74663.1"/>
    <property type="molecule type" value="Viral_cRNA"/>
</dbReference>
<keyword evidence="4" id="KW-0261">Viral envelope protein</keyword>
<dbReference type="Gene3D" id="2.70.20.60">
    <property type="entry name" value="Viral matrix protein, C-terminal domain"/>
    <property type="match status" value="1"/>
</dbReference>
<proteinExistence type="predicted"/>
<sequence>MTEIFNLDESSWSVKGTLDPLTPDTYPDGRLVPKVRVIDPGLGDRKSGGYMYLLLHGVIEDTETTISPKGRAFGAFPLGVGQSTENPEDLFKEVLTLNIVTRRTAGFNEKLVYYNTTPLHLLTPWKKVLAYGSIFNANQVCSDTSSIPIDIPQKFRPVYLTITKLSDDGYYQIPKMIQDFKSSNSVAFNILVHLSMGTTLIDQSKDPRLRGTPETMITFMIHIGNFKRKSNKSYSPEYCKRKIIRLGLIFSLGAIGGTSLHIRCTGKMSKRLQAYLGFKRTLCYPLMYVNEGLNKTLWRNECKIEKVQAVLQPSVPNEFKIYDDVIIDNTNGLFKIK</sequence>
<evidence type="ECO:0000256" key="3">
    <source>
        <dbReference type="ARBA" id="ARBA00022844"/>
    </source>
</evidence>
<keyword evidence="3" id="KW-0946">Virion</keyword>